<dbReference type="RefSeq" id="WP_124179434.1">
    <property type="nucleotide sequence ID" value="NZ_REFY01000006.1"/>
</dbReference>
<comment type="caution">
    <text evidence="3">The sequence shown here is derived from an EMBL/GenBank/DDBJ whole genome shotgun (WGS) entry which is preliminary data.</text>
</comment>
<keyword evidence="4" id="KW-1185">Reference proteome</keyword>
<dbReference type="Pfam" id="PF26255">
    <property type="entry name" value="Viral_env_HRPV"/>
    <property type="match status" value="1"/>
</dbReference>
<dbReference type="PROSITE" id="PS51318">
    <property type="entry name" value="TAT"/>
    <property type="match status" value="1"/>
</dbReference>
<dbReference type="InterPro" id="IPR058677">
    <property type="entry name" value="ORF4_N"/>
</dbReference>
<feature type="coiled-coil region" evidence="1">
    <location>
        <begin position="468"/>
        <end position="502"/>
    </location>
</feature>
<dbReference type="OrthoDB" id="351264at2157"/>
<dbReference type="InterPro" id="IPR006311">
    <property type="entry name" value="TAT_signal"/>
</dbReference>
<dbReference type="Proteomes" id="UP000273828">
    <property type="component" value="Unassembled WGS sequence"/>
</dbReference>
<dbReference type="NCBIfam" id="TIGR01409">
    <property type="entry name" value="TAT_signal_seq"/>
    <property type="match status" value="1"/>
</dbReference>
<organism evidence="3 4">
    <name type="scientific">Natrarchaeobius halalkaliphilus</name>
    <dbReference type="NCBI Taxonomy" id="1679091"/>
    <lineage>
        <taxon>Archaea</taxon>
        <taxon>Methanobacteriati</taxon>
        <taxon>Methanobacteriota</taxon>
        <taxon>Stenosarchaea group</taxon>
        <taxon>Halobacteria</taxon>
        <taxon>Halobacteriales</taxon>
        <taxon>Natrialbaceae</taxon>
        <taxon>Natrarchaeobius</taxon>
    </lineage>
</organism>
<gene>
    <name evidence="3" type="ORF">EA462_15425</name>
</gene>
<dbReference type="AlphaFoldDB" id="A0A3N6NUW6"/>
<accession>A0A3N6NUW6</accession>
<evidence type="ECO:0000259" key="2">
    <source>
        <dbReference type="Pfam" id="PF26255"/>
    </source>
</evidence>
<proteinExistence type="predicted"/>
<evidence type="ECO:0000313" key="4">
    <source>
        <dbReference type="Proteomes" id="UP000273828"/>
    </source>
</evidence>
<protein>
    <submittedName>
        <fullName evidence="3">Twin-arginine translocation signal domain-containing protein</fullName>
    </submittedName>
</protein>
<sequence>MAQRPQPTEMDDCSRRQFLGRTATAGGAVAAIGAGGHKIAPQHSPIGRAQALAPVAPIGAGAAAGALGYLITEGVDRILGDDRDYSGYTGSEALHQNIMTGAAEMNSADERVMTSIENNITHSRAVGLAKGKAAIIEEMNAEENEDAATDAMYDAIDDYYATIEENIINHYTAQYDQLLHMAEMVQTHGSISLSTVFEGYIDSNYHDANTDGGGSAGVHKFLTREDNDDVVDYELANGETIEVKISIGELALDTFESVAPHTSLVPNGLTRFRIRPVDDEDPVGFFDCQRYHDALESASAERDTVVSDLTGFVSDVYNFYSPGDIPTEDLVDPITASTELRQDYDNRAGQGAHAAMLGIPTNADFSALLHIYSDDLPDGADEDYWDVWADIFTNHVPTDEEGDEVGFEVGETYDPSEWDAPLFIAYEYIDSVTGDERADFTQIESEFSIELVEDADGNEVENFQTESRNSQTSDIESLEDELEALREEQIRLQEEAQDQNGGGGGGIGDWFGGGSQGGVLVGGLIVLAAIVGIGQVTG</sequence>
<dbReference type="InterPro" id="IPR019546">
    <property type="entry name" value="TAT_signal_bac_arc"/>
</dbReference>
<keyword evidence="1" id="KW-0175">Coiled coil</keyword>
<dbReference type="EMBL" id="REFY01000006">
    <property type="protein sequence ID" value="RQG87030.1"/>
    <property type="molecule type" value="Genomic_DNA"/>
</dbReference>
<feature type="domain" description="Envelope protein N-terminal" evidence="2">
    <location>
        <begin position="81"/>
        <end position="358"/>
    </location>
</feature>
<reference evidence="3 4" key="1">
    <citation type="submission" date="2018-10" db="EMBL/GenBank/DDBJ databases">
        <title>Natrarchaeobius chitinivorans gen. nov., sp. nov., and Natrarchaeobius haloalkaliphilus sp. nov., alkaliphilic, chitin-utilizing haloarchaea from hypersaline alkaline lakes.</title>
        <authorList>
            <person name="Sorokin D.Y."/>
            <person name="Elcheninov A.G."/>
            <person name="Kostrikina N.A."/>
            <person name="Bale N.J."/>
            <person name="Sinninghe Damste J.S."/>
            <person name="Khijniak T.V."/>
            <person name="Kublanov I.V."/>
            <person name="Toshchakov S.V."/>
        </authorList>
    </citation>
    <scope>NUCLEOTIDE SEQUENCE [LARGE SCALE GENOMIC DNA]</scope>
    <source>
        <strain evidence="3 4">AArcht-Sl</strain>
    </source>
</reference>
<name>A0A3N6NUW6_9EURY</name>
<evidence type="ECO:0000313" key="3">
    <source>
        <dbReference type="EMBL" id="RQG87030.1"/>
    </source>
</evidence>
<evidence type="ECO:0000256" key="1">
    <source>
        <dbReference type="SAM" id="Coils"/>
    </source>
</evidence>